<keyword evidence="3" id="KW-1185">Reference proteome</keyword>
<keyword evidence="1" id="KW-1133">Transmembrane helix</keyword>
<feature type="transmembrane region" description="Helical" evidence="1">
    <location>
        <begin position="12"/>
        <end position="32"/>
    </location>
</feature>
<protein>
    <submittedName>
        <fullName evidence="2">Uncharacterized protein</fullName>
    </submittedName>
</protein>
<dbReference type="STRING" id="447595.SAMN05660826_01783"/>
<dbReference type="Proteomes" id="UP000184375">
    <property type="component" value="Unassembled WGS sequence"/>
</dbReference>
<evidence type="ECO:0000313" key="3">
    <source>
        <dbReference type="Proteomes" id="UP000184375"/>
    </source>
</evidence>
<keyword evidence="1" id="KW-0812">Transmembrane</keyword>
<reference evidence="3" key="1">
    <citation type="submission" date="2016-11" db="EMBL/GenBank/DDBJ databases">
        <authorList>
            <person name="Varghese N."/>
            <person name="Submissions S."/>
        </authorList>
    </citation>
    <scope>NUCLEOTIDE SEQUENCE [LARGE SCALE GENOMIC DNA]</scope>
    <source>
        <strain evidence="3">DSM 18802</strain>
    </source>
</reference>
<keyword evidence="1" id="KW-0472">Membrane</keyword>
<gene>
    <name evidence="2" type="ORF">SAMN05660826_01783</name>
</gene>
<sequence length="140" mass="15676">MDKAISKRYRGFALVNVILTASLLFLIGAMVIDMVTSEVKKTAYFRDLTISYYIAEAGIQKTLATLKEDPNYRPAWREGLGNGYFEVSVQEISPGRLRITSRGFAGKAKEVISVVVEILKIESGVELNVISWKREGKEEI</sequence>
<accession>A0A1M7L3Z6</accession>
<evidence type="ECO:0000256" key="1">
    <source>
        <dbReference type="SAM" id="Phobius"/>
    </source>
</evidence>
<dbReference type="RefSeq" id="WP_073257638.1">
    <property type="nucleotide sequence ID" value="NZ_FRCR01000010.1"/>
</dbReference>
<dbReference type="EMBL" id="FRCR01000010">
    <property type="protein sequence ID" value="SHM72494.1"/>
    <property type="molecule type" value="Genomic_DNA"/>
</dbReference>
<evidence type="ECO:0000313" key="2">
    <source>
        <dbReference type="EMBL" id="SHM72494.1"/>
    </source>
</evidence>
<name>A0A1M7L3Z6_9FIRM</name>
<proteinExistence type="predicted"/>
<dbReference type="OrthoDB" id="1729963at2"/>
<organism evidence="2 3">
    <name type="scientific">Caldanaerovirga acetigignens</name>
    <dbReference type="NCBI Taxonomy" id="447595"/>
    <lineage>
        <taxon>Bacteria</taxon>
        <taxon>Bacillati</taxon>
        <taxon>Bacillota</taxon>
        <taxon>Clostridia</taxon>
        <taxon>Thermosediminibacterales</taxon>
        <taxon>Thermosediminibacteraceae</taxon>
        <taxon>Caldanaerovirga</taxon>
    </lineage>
</organism>
<dbReference type="AlphaFoldDB" id="A0A1M7L3Z6"/>